<protein>
    <submittedName>
        <fullName evidence="1">Uncharacterized protein</fullName>
    </submittedName>
</protein>
<dbReference type="EMBL" id="LAZR01059420">
    <property type="protein sequence ID" value="KKK67825.1"/>
    <property type="molecule type" value="Genomic_DNA"/>
</dbReference>
<organism evidence="1">
    <name type="scientific">marine sediment metagenome</name>
    <dbReference type="NCBI Taxonomy" id="412755"/>
    <lineage>
        <taxon>unclassified sequences</taxon>
        <taxon>metagenomes</taxon>
        <taxon>ecological metagenomes</taxon>
    </lineage>
</organism>
<accession>A0A0F8Y2N6</accession>
<dbReference type="AlphaFoldDB" id="A0A0F8Y2N6"/>
<feature type="non-terminal residue" evidence="1">
    <location>
        <position position="375"/>
    </location>
</feature>
<proteinExistence type="predicted"/>
<gene>
    <name evidence="1" type="ORF">LCGC14_2950200</name>
</gene>
<evidence type="ECO:0000313" key="1">
    <source>
        <dbReference type="EMBL" id="KKK67825.1"/>
    </source>
</evidence>
<feature type="non-terminal residue" evidence="1">
    <location>
        <position position="1"/>
    </location>
</feature>
<reference evidence="1" key="1">
    <citation type="journal article" date="2015" name="Nature">
        <title>Complex archaea that bridge the gap between prokaryotes and eukaryotes.</title>
        <authorList>
            <person name="Spang A."/>
            <person name="Saw J.H."/>
            <person name="Jorgensen S.L."/>
            <person name="Zaremba-Niedzwiedzka K."/>
            <person name="Martijn J."/>
            <person name="Lind A.E."/>
            <person name="van Eijk R."/>
            <person name="Schleper C."/>
            <person name="Guy L."/>
            <person name="Ettema T.J."/>
        </authorList>
    </citation>
    <scope>NUCLEOTIDE SEQUENCE</scope>
</reference>
<name>A0A0F8Y2N6_9ZZZZ</name>
<sequence>IWTPIQGILKTIDNYLTYEKDENLEVKVEAINKAILELLSSFKIEDIVDWNNKFKEAALKKVKFIKGTYNIMGYFIKILNENKNNQKFKDNITMDKETSVLTLFISKIERIRSIVQRFHKVIFTDALLPKIIKEMAELLQIGENYVLLQDTNSDIIFREVKVFKLNSKRGSYSKNTLLNFLHTDIDEVAFGTLIKLSKQIIQFEGERDNKVGLLGSMKLFQSNLFSTNIQKELEQTIKDNEIDVRYANYGGVAGLNKYSDVDWIILFGSYNIPLEVRKIRSRQTGISEEKLEWIYGPGTLKQMAHRGRTIRRPNLVSLYSLTNMVKGLFSQEEVFYGIQELKFKDLIDEIGRYNGVTTRFVSQFLGVSIPTASME</sequence>
<comment type="caution">
    <text evidence="1">The sequence shown here is derived from an EMBL/GenBank/DDBJ whole genome shotgun (WGS) entry which is preliminary data.</text>
</comment>